<feature type="non-terminal residue" evidence="9">
    <location>
        <position position="1"/>
    </location>
</feature>
<evidence type="ECO:0000256" key="1">
    <source>
        <dbReference type="ARBA" id="ARBA00002480"/>
    </source>
</evidence>
<evidence type="ECO:0000313" key="10">
    <source>
        <dbReference type="Proteomes" id="UP000187609"/>
    </source>
</evidence>
<keyword evidence="5" id="KW-0999">Mitochondrion inner membrane</keyword>
<evidence type="ECO:0000256" key="8">
    <source>
        <dbReference type="ARBA" id="ARBA00023136"/>
    </source>
</evidence>
<comment type="caution">
    <text evidence="9">The sequence shown here is derived from an EMBL/GenBank/DDBJ whole genome shotgun (WGS) entry which is preliminary data.</text>
</comment>
<dbReference type="EMBL" id="MJEQ01004153">
    <property type="protein sequence ID" value="OIT21705.1"/>
    <property type="molecule type" value="Genomic_DNA"/>
</dbReference>
<evidence type="ECO:0000256" key="7">
    <source>
        <dbReference type="ARBA" id="ARBA00023128"/>
    </source>
</evidence>
<keyword evidence="4" id="KW-0812">Transmembrane</keyword>
<dbReference type="InterPro" id="IPR008432">
    <property type="entry name" value="COX5C"/>
</dbReference>
<gene>
    <name evidence="9" type="primary">COX5C_0</name>
    <name evidence="9" type="ORF">A4A49_38214</name>
</gene>
<comment type="similarity">
    <text evidence="3">Belongs to the cytochrome c oxidase subunit 5C family.</text>
</comment>
<evidence type="ECO:0000313" key="9">
    <source>
        <dbReference type="EMBL" id="OIT21705.1"/>
    </source>
</evidence>
<dbReference type="AlphaFoldDB" id="A0A1J6KRC3"/>
<proteinExistence type="inferred from homology"/>
<dbReference type="SMR" id="A0A1J6KRC3"/>
<dbReference type="PANTHER" id="PTHR34372:SF3">
    <property type="entry name" value="CYTOCHROME C OXIDASE SUBUNIT 5C-4-RELATED"/>
    <property type="match status" value="1"/>
</dbReference>
<keyword evidence="7" id="KW-0496">Mitochondrion</keyword>
<evidence type="ECO:0000256" key="3">
    <source>
        <dbReference type="ARBA" id="ARBA00009591"/>
    </source>
</evidence>
<reference evidence="9" key="1">
    <citation type="submission" date="2016-11" db="EMBL/GenBank/DDBJ databases">
        <title>The genome of Nicotiana attenuata.</title>
        <authorList>
            <person name="Xu S."/>
            <person name="Brockmoeller T."/>
            <person name="Gaquerel E."/>
            <person name="Navarro A."/>
            <person name="Kuhl H."/>
            <person name="Gase K."/>
            <person name="Ling Z."/>
            <person name="Zhou W."/>
            <person name="Kreitzer C."/>
            <person name="Stanke M."/>
            <person name="Tang H."/>
            <person name="Lyons E."/>
            <person name="Pandey P."/>
            <person name="Pandey S.P."/>
            <person name="Timmermann B."/>
            <person name="Baldwin I.T."/>
        </authorList>
    </citation>
    <scope>NUCLEOTIDE SEQUENCE [LARGE SCALE GENOMIC DNA]</scope>
    <source>
        <strain evidence="9">UT</strain>
    </source>
</reference>
<keyword evidence="6" id="KW-1133">Transmembrane helix</keyword>
<dbReference type="GO" id="GO:0005743">
    <property type="term" value="C:mitochondrial inner membrane"/>
    <property type="evidence" value="ECO:0007669"/>
    <property type="project" value="UniProtKB-SubCell"/>
</dbReference>
<dbReference type="STRING" id="49451.A0A1J6KRC3"/>
<evidence type="ECO:0000256" key="6">
    <source>
        <dbReference type="ARBA" id="ARBA00022989"/>
    </source>
</evidence>
<keyword evidence="8" id="KW-0472">Membrane</keyword>
<protein>
    <submittedName>
        <fullName evidence="9">Cytochrome c oxidase subunit 5c</fullName>
    </submittedName>
</protein>
<organism evidence="9 10">
    <name type="scientific">Nicotiana attenuata</name>
    <name type="common">Coyote tobacco</name>
    <dbReference type="NCBI Taxonomy" id="49451"/>
    <lineage>
        <taxon>Eukaryota</taxon>
        <taxon>Viridiplantae</taxon>
        <taxon>Streptophyta</taxon>
        <taxon>Embryophyta</taxon>
        <taxon>Tracheophyta</taxon>
        <taxon>Spermatophyta</taxon>
        <taxon>Magnoliopsida</taxon>
        <taxon>eudicotyledons</taxon>
        <taxon>Gunneridae</taxon>
        <taxon>Pentapetalae</taxon>
        <taxon>asterids</taxon>
        <taxon>lamiids</taxon>
        <taxon>Solanales</taxon>
        <taxon>Solanaceae</taxon>
        <taxon>Nicotianoideae</taxon>
        <taxon>Nicotianeae</taxon>
        <taxon>Nicotiana</taxon>
    </lineage>
</organism>
<accession>A0A1J6KRC3</accession>
<evidence type="ECO:0000256" key="4">
    <source>
        <dbReference type="ARBA" id="ARBA00022692"/>
    </source>
</evidence>
<keyword evidence="10" id="KW-1185">Reference proteome</keyword>
<dbReference type="Proteomes" id="UP000187609">
    <property type="component" value="Unassembled WGS sequence"/>
</dbReference>
<dbReference type="Gramene" id="OIT21705">
    <property type="protein sequence ID" value="OIT21705"/>
    <property type="gene ID" value="A4A49_38214"/>
</dbReference>
<dbReference type="PANTHER" id="PTHR34372">
    <property type="entry name" value="CYTOCHROME C OXIDASE SUBUNIT 5C-2-RELATED"/>
    <property type="match status" value="1"/>
</dbReference>
<sequence>TLSVAARIFFGASRILSQGIQLFNPLFRAPVLLLLSRHRLTDLLSEESILLYEKYARDIQHLLIFLYMCYYIEAGLWNRHLSFTSLFPKEEEKMAGSHVAHAVYKGPSVVKEILIGITLGMVAGGFWKMHHWNNQRRTKEFYDMLEKGEISVVVDEE</sequence>
<comment type="subcellular location">
    <subcellularLocation>
        <location evidence="2">Mitochondrion inner membrane</location>
    </subcellularLocation>
</comment>
<evidence type="ECO:0000256" key="5">
    <source>
        <dbReference type="ARBA" id="ARBA00022792"/>
    </source>
</evidence>
<evidence type="ECO:0000256" key="2">
    <source>
        <dbReference type="ARBA" id="ARBA00004273"/>
    </source>
</evidence>
<name>A0A1J6KRC3_NICAT</name>
<comment type="function">
    <text evidence="1">This protein is one of the nuclear-coded polypeptide chains of cytochrome c oxidase, the terminal oxidase in mitochondrial electron transport.</text>
</comment>